<feature type="domain" description="VOC" evidence="3">
    <location>
        <begin position="58"/>
        <end position="198"/>
    </location>
</feature>
<feature type="region of interest" description="Disordered" evidence="2">
    <location>
        <begin position="26"/>
        <end position="57"/>
    </location>
</feature>
<evidence type="ECO:0000313" key="5">
    <source>
        <dbReference type="Proteomes" id="UP001556118"/>
    </source>
</evidence>
<proteinExistence type="predicted"/>
<dbReference type="SUPFAM" id="SSF54593">
    <property type="entry name" value="Glyoxalase/Bleomycin resistance protein/Dihydroxybiphenyl dioxygenase"/>
    <property type="match status" value="1"/>
</dbReference>
<evidence type="ECO:0000256" key="1">
    <source>
        <dbReference type="ARBA" id="ARBA00022723"/>
    </source>
</evidence>
<dbReference type="PANTHER" id="PTHR43048">
    <property type="entry name" value="METHYLMALONYL-COA EPIMERASE"/>
    <property type="match status" value="1"/>
</dbReference>
<keyword evidence="5" id="KW-1185">Reference proteome</keyword>
<reference evidence="4 5" key="1">
    <citation type="submission" date="2024-06" db="EMBL/GenBank/DDBJ databases">
        <title>Novosphingobium rhizovicinus M1R2S20.</title>
        <authorList>
            <person name="Sun J.-Q."/>
        </authorList>
    </citation>
    <scope>NUCLEOTIDE SEQUENCE [LARGE SCALE GENOMIC DNA]</scope>
    <source>
        <strain evidence="4 5">M1R2S20</strain>
    </source>
</reference>
<accession>A0ABV3REN0</accession>
<protein>
    <submittedName>
        <fullName evidence="4">VOC family protein</fullName>
    </submittedName>
</protein>
<dbReference type="EMBL" id="JBFNXR010000052">
    <property type="protein sequence ID" value="MEW9856548.1"/>
    <property type="molecule type" value="Genomic_DNA"/>
</dbReference>
<dbReference type="Proteomes" id="UP001556118">
    <property type="component" value="Unassembled WGS sequence"/>
</dbReference>
<evidence type="ECO:0000259" key="3">
    <source>
        <dbReference type="PROSITE" id="PS51819"/>
    </source>
</evidence>
<dbReference type="RefSeq" id="WP_367775006.1">
    <property type="nucleotide sequence ID" value="NZ_JBFNXR010000052.1"/>
</dbReference>
<dbReference type="PANTHER" id="PTHR43048:SF3">
    <property type="entry name" value="METHYLMALONYL-COA EPIMERASE, MITOCHONDRIAL"/>
    <property type="match status" value="1"/>
</dbReference>
<dbReference type="InterPro" id="IPR051785">
    <property type="entry name" value="MMCE/EMCE_epimerase"/>
</dbReference>
<keyword evidence="1" id="KW-0479">Metal-binding</keyword>
<name>A0ABV3REN0_9SPHN</name>
<organism evidence="4 5">
    <name type="scientific">Novosphingobium rhizovicinum</name>
    <dbReference type="NCBI Taxonomy" id="3228928"/>
    <lineage>
        <taxon>Bacteria</taxon>
        <taxon>Pseudomonadati</taxon>
        <taxon>Pseudomonadota</taxon>
        <taxon>Alphaproteobacteria</taxon>
        <taxon>Sphingomonadales</taxon>
        <taxon>Sphingomonadaceae</taxon>
        <taxon>Novosphingobium</taxon>
    </lineage>
</organism>
<comment type="caution">
    <text evidence="4">The sequence shown here is derived from an EMBL/GenBank/DDBJ whole genome shotgun (WGS) entry which is preliminary data.</text>
</comment>
<dbReference type="Pfam" id="PF13669">
    <property type="entry name" value="Glyoxalase_4"/>
    <property type="match status" value="1"/>
</dbReference>
<dbReference type="InterPro" id="IPR029068">
    <property type="entry name" value="Glyas_Bleomycin-R_OHBP_Dase"/>
</dbReference>
<evidence type="ECO:0000313" key="4">
    <source>
        <dbReference type="EMBL" id="MEW9856548.1"/>
    </source>
</evidence>
<evidence type="ECO:0000256" key="2">
    <source>
        <dbReference type="SAM" id="MobiDB-lite"/>
    </source>
</evidence>
<dbReference type="PROSITE" id="PS51819">
    <property type="entry name" value="VOC"/>
    <property type="match status" value="1"/>
</dbReference>
<dbReference type="InterPro" id="IPR037523">
    <property type="entry name" value="VOC_core"/>
</dbReference>
<dbReference type="Gene3D" id="3.10.180.10">
    <property type="entry name" value="2,3-Dihydroxybiphenyl 1,2-Dioxygenase, domain 1"/>
    <property type="match status" value="1"/>
</dbReference>
<gene>
    <name evidence="4" type="ORF">ABUH87_15515</name>
</gene>
<sequence>MRSRNHFASCPCLTCSSLHAGRHRRRPAARGELGSGAGAAREPAVQSGTRADGSRLPPLHHVGMVVRDCERTVANLSSALGFGPAFPFEGVFPEAVLANGEKGLSLKGAFVWMGNTALEIVEPGDVRSPHHAFLQERGEGLHHLAYWVESVQDEIARMGAGGVPPRMLVDGTGPGNDVPWCYLEGDMAGSALIELIERCEGSEQYYEAVFKAIGGKIPG</sequence>